<dbReference type="PANTHER" id="PTHR32063:SF9">
    <property type="entry name" value="SIMILAR TO MULTIDRUG RESISTANCE PROTEIN MEXB"/>
    <property type="match status" value="1"/>
</dbReference>
<dbReference type="InterPro" id="IPR001036">
    <property type="entry name" value="Acrflvin-R"/>
</dbReference>
<protein>
    <recommendedName>
        <fullName evidence="4">Hydrophobe/amphiphile efflux-1 family RND transporter</fullName>
    </recommendedName>
</protein>
<organism evidence="2 3">
    <name type="scientific">Bacteroides stercoris</name>
    <dbReference type="NCBI Taxonomy" id="46506"/>
    <lineage>
        <taxon>Bacteria</taxon>
        <taxon>Pseudomonadati</taxon>
        <taxon>Bacteroidota</taxon>
        <taxon>Bacteroidia</taxon>
        <taxon>Bacteroidales</taxon>
        <taxon>Bacteroidaceae</taxon>
        <taxon>Bacteroides</taxon>
    </lineage>
</organism>
<feature type="non-terminal residue" evidence="2">
    <location>
        <position position="1"/>
    </location>
</feature>
<keyword evidence="1" id="KW-0812">Transmembrane</keyword>
<feature type="transmembrane region" description="Helical" evidence="1">
    <location>
        <begin position="19"/>
        <end position="39"/>
    </location>
</feature>
<dbReference type="SUPFAM" id="SSF82866">
    <property type="entry name" value="Multidrug efflux transporter AcrB transmembrane domain"/>
    <property type="match status" value="1"/>
</dbReference>
<dbReference type="Pfam" id="PF00873">
    <property type="entry name" value="ACR_tran"/>
    <property type="match status" value="1"/>
</dbReference>
<accession>A0A414PH27</accession>
<dbReference type="RefSeq" id="WP_147398691.1">
    <property type="nucleotide sequence ID" value="NZ_QRHJ01000134.1"/>
</dbReference>
<evidence type="ECO:0000256" key="1">
    <source>
        <dbReference type="SAM" id="Phobius"/>
    </source>
</evidence>
<name>A0A414PH27_BACSE</name>
<evidence type="ECO:0000313" key="2">
    <source>
        <dbReference type="EMBL" id="RHF67165.1"/>
    </source>
</evidence>
<comment type="caution">
    <text evidence="2">The sequence shown here is derived from an EMBL/GenBank/DDBJ whole genome shotgun (WGS) entry which is preliminary data.</text>
</comment>
<evidence type="ECO:0000313" key="3">
    <source>
        <dbReference type="Proteomes" id="UP000283762"/>
    </source>
</evidence>
<dbReference type="GO" id="GO:0005886">
    <property type="term" value="C:plasma membrane"/>
    <property type="evidence" value="ECO:0007669"/>
    <property type="project" value="TreeGrafter"/>
</dbReference>
<dbReference type="Gene3D" id="1.20.1640.10">
    <property type="entry name" value="Multidrug efflux transporter AcrB transmembrane domain"/>
    <property type="match status" value="1"/>
</dbReference>
<reference evidence="2 3" key="1">
    <citation type="submission" date="2018-08" db="EMBL/GenBank/DDBJ databases">
        <title>A genome reference for cultivated species of the human gut microbiota.</title>
        <authorList>
            <person name="Zou Y."/>
            <person name="Xue W."/>
            <person name="Luo G."/>
        </authorList>
    </citation>
    <scope>NUCLEOTIDE SEQUENCE [LARGE SCALE GENOMIC DNA]</scope>
    <source>
        <strain evidence="2 3">AM25-16</strain>
    </source>
</reference>
<dbReference type="AlphaFoldDB" id="A0A414PH27"/>
<dbReference type="Proteomes" id="UP000283762">
    <property type="component" value="Unassembled WGS sequence"/>
</dbReference>
<dbReference type="GO" id="GO:0042910">
    <property type="term" value="F:xenobiotic transmembrane transporter activity"/>
    <property type="evidence" value="ECO:0007669"/>
    <property type="project" value="TreeGrafter"/>
</dbReference>
<dbReference type="EMBL" id="QRHJ01000134">
    <property type="protein sequence ID" value="RHF67165.1"/>
    <property type="molecule type" value="Genomic_DNA"/>
</dbReference>
<gene>
    <name evidence="2" type="ORF">DW668_18905</name>
</gene>
<feature type="transmembrane region" description="Helical" evidence="1">
    <location>
        <begin position="51"/>
        <end position="73"/>
    </location>
</feature>
<dbReference type="PANTHER" id="PTHR32063">
    <property type="match status" value="1"/>
</dbReference>
<proteinExistence type="predicted"/>
<evidence type="ECO:0008006" key="4">
    <source>
        <dbReference type="Google" id="ProtNLM"/>
    </source>
</evidence>
<sequence length="83" mass="8852">GMTLAQAAYSAAKVRLRPILMTVLSMVFGLVPLMMAHGVGANGSRSLATGVIGGMIVGTLALLFLVPSLFITFQYIQERIKRN</sequence>
<keyword evidence="1" id="KW-0472">Membrane</keyword>
<keyword evidence="1" id="KW-1133">Transmembrane helix</keyword>